<feature type="domain" description="HAMP" evidence="12">
    <location>
        <begin position="220"/>
        <end position="272"/>
    </location>
</feature>
<dbReference type="InterPro" id="IPR011712">
    <property type="entry name" value="Sig_transdc_His_kin_sub3_dim/P"/>
</dbReference>
<dbReference type="Pfam" id="PF00672">
    <property type="entry name" value="HAMP"/>
    <property type="match status" value="1"/>
</dbReference>
<dbReference type="PANTHER" id="PTHR24421">
    <property type="entry name" value="NITRATE/NITRITE SENSOR PROTEIN NARX-RELATED"/>
    <property type="match status" value="1"/>
</dbReference>
<gene>
    <name evidence="13" type="ORF">GGR24_002700</name>
</gene>
<keyword evidence="11" id="KW-0812">Transmembrane</keyword>
<evidence type="ECO:0000313" key="14">
    <source>
        <dbReference type="Proteomes" id="UP000528964"/>
    </source>
</evidence>
<dbReference type="InterPro" id="IPR050482">
    <property type="entry name" value="Sensor_HK_TwoCompSys"/>
</dbReference>
<comment type="subcellular location">
    <subcellularLocation>
        <location evidence="2">Membrane</location>
    </subcellularLocation>
</comment>
<comment type="catalytic activity">
    <reaction evidence="1">
        <text>ATP + protein L-histidine = ADP + protein N-phospho-L-histidine.</text>
        <dbReference type="EC" id="2.7.13.3"/>
    </reaction>
</comment>
<feature type="coiled-coil region" evidence="10">
    <location>
        <begin position="267"/>
        <end position="294"/>
    </location>
</feature>
<keyword evidence="11" id="KW-0472">Membrane</keyword>
<reference evidence="13 14" key="1">
    <citation type="submission" date="2020-08" db="EMBL/GenBank/DDBJ databases">
        <title>Genomic Encyclopedia of Type Strains, Phase IV (KMG-IV): sequencing the most valuable type-strain genomes for metagenomic binning, comparative biology and taxonomic classification.</title>
        <authorList>
            <person name="Goeker M."/>
        </authorList>
    </citation>
    <scope>NUCLEOTIDE SEQUENCE [LARGE SCALE GENOMIC DNA]</scope>
    <source>
        <strain evidence="13 14">DSM 25481</strain>
    </source>
</reference>
<feature type="transmembrane region" description="Helical" evidence="11">
    <location>
        <begin position="53"/>
        <end position="72"/>
    </location>
</feature>
<evidence type="ECO:0000259" key="12">
    <source>
        <dbReference type="PROSITE" id="PS50885"/>
    </source>
</evidence>
<dbReference type="CDD" id="cd06225">
    <property type="entry name" value="HAMP"/>
    <property type="match status" value="1"/>
</dbReference>
<accession>A0A7W6D6G9</accession>
<evidence type="ECO:0000256" key="5">
    <source>
        <dbReference type="ARBA" id="ARBA00022679"/>
    </source>
</evidence>
<dbReference type="GO" id="GO:0000155">
    <property type="term" value="F:phosphorelay sensor kinase activity"/>
    <property type="evidence" value="ECO:0007669"/>
    <property type="project" value="InterPro"/>
</dbReference>
<dbReference type="SUPFAM" id="SSF55874">
    <property type="entry name" value="ATPase domain of HSP90 chaperone/DNA topoisomerase II/histidine kinase"/>
    <property type="match status" value="1"/>
</dbReference>
<evidence type="ECO:0000256" key="3">
    <source>
        <dbReference type="ARBA" id="ARBA00012438"/>
    </source>
</evidence>
<protein>
    <recommendedName>
        <fullName evidence="3">histidine kinase</fullName>
        <ecNumber evidence="3">2.7.13.3</ecNumber>
    </recommendedName>
</protein>
<dbReference type="GO" id="GO:0046983">
    <property type="term" value="F:protein dimerization activity"/>
    <property type="evidence" value="ECO:0007669"/>
    <property type="project" value="InterPro"/>
</dbReference>
<sequence length="506" mass="54898">MNPWAFFLRAPQARWLQAAATSSAAAAAALDVASELKRARSLDLKWALVRRIVIVALLCLSAGAILAAHGVASDARRQNEDAAEAVEKQLRVQIIRITRGLDLVERFPDWESVLKFALGPGQCVRLLGADGAIRNASCVGSDERAESPPGWFVDAYRALFFDQSVAERRLVHRGQSWGVIRATIDPAVVAGRAWTELTRTLGLWVAMIGALCLLVYFVVDHALRPTTEILAGISRLAEGDLSSRLPAFRLYELQRIASVFNGLARKLQATTSDRAELARRLVDAQERERRLIARELHDDIAQRLTALSCVAASIGKTVAAKAPEASRESGELVALASSAMRSLRETLANLRPPEIDDLGLLTSLRELVAGQARLAAGRTRFTFHPEGRFEDVPAEAAAHIYRIVQEGLNNAARHASAETVEVVLREGPEASSSGGERSRSIELRITDDGLGLRRAPSSDPLTGAGLIGMRERVYALGGDFTAGPRAEGGFELRASFSVRLGQRERA</sequence>
<dbReference type="InterPro" id="IPR003660">
    <property type="entry name" value="HAMP_dom"/>
</dbReference>
<dbReference type="PANTHER" id="PTHR24421:SF10">
    <property type="entry name" value="NITRATE_NITRITE SENSOR PROTEIN NARQ"/>
    <property type="match status" value="1"/>
</dbReference>
<dbReference type="InterPro" id="IPR036890">
    <property type="entry name" value="HATPase_C_sf"/>
</dbReference>
<dbReference type="AlphaFoldDB" id="A0A7W6D6G9"/>
<keyword evidence="6" id="KW-0547">Nucleotide-binding</keyword>
<evidence type="ECO:0000256" key="10">
    <source>
        <dbReference type="SAM" id="Coils"/>
    </source>
</evidence>
<dbReference type="EC" id="2.7.13.3" evidence="3"/>
<evidence type="ECO:0000256" key="2">
    <source>
        <dbReference type="ARBA" id="ARBA00004370"/>
    </source>
</evidence>
<evidence type="ECO:0000313" key="13">
    <source>
        <dbReference type="EMBL" id="MBB3974023.1"/>
    </source>
</evidence>
<dbReference type="Proteomes" id="UP000528964">
    <property type="component" value="Unassembled WGS sequence"/>
</dbReference>
<evidence type="ECO:0000256" key="7">
    <source>
        <dbReference type="ARBA" id="ARBA00022777"/>
    </source>
</evidence>
<keyword evidence="10" id="KW-0175">Coiled coil</keyword>
<dbReference type="CDD" id="cd16917">
    <property type="entry name" value="HATPase_UhpB-NarQ-NarX-like"/>
    <property type="match status" value="1"/>
</dbReference>
<evidence type="ECO:0000256" key="6">
    <source>
        <dbReference type="ARBA" id="ARBA00022741"/>
    </source>
</evidence>
<evidence type="ECO:0000256" key="1">
    <source>
        <dbReference type="ARBA" id="ARBA00000085"/>
    </source>
</evidence>
<dbReference type="Gene3D" id="3.30.565.10">
    <property type="entry name" value="Histidine kinase-like ATPase, C-terminal domain"/>
    <property type="match status" value="1"/>
</dbReference>
<dbReference type="SMART" id="SM00387">
    <property type="entry name" value="HATPase_c"/>
    <property type="match status" value="1"/>
</dbReference>
<dbReference type="GO" id="GO:0005524">
    <property type="term" value="F:ATP binding"/>
    <property type="evidence" value="ECO:0007669"/>
    <property type="project" value="UniProtKB-KW"/>
</dbReference>
<evidence type="ECO:0000256" key="8">
    <source>
        <dbReference type="ARBA" id="ARBA00022840"/>
    </source>
</evidence>
<proteinExistence type="predicted"/>
<keyword evidence="9" id="KW-0902">Two-component regulatory system</keyword>
<evidence type="ECO:0000256" key="11">
    <source>
        <dbReference type="SAM" id="Phobius"/>
    </source>
</evidence>
<keyword evidence="7 13" id="KW-0418">Kinase</keyword>
<dbReference type="GO" id="GO:0016020">
    <property type="term" value="C:membrane"/>
    <property type="evidence" value="ECO:0007669"/>
    <property type="project" value="UniProtKB-SubCell"/>
</dbReference>
<keyword evidence="8" id="KW-0067">ATP-binding</keyword>
<comment type="caution">
    <text evidence="13">The sequence shown here is derived from an EMBL/GenBank/DDBJ whole genome shotgun (WGS) entry which is preliminary data.</text>
</comment>
<dbReference type="Pfam" id="PF07730">
    <property type="entry name" value="HisKA_3"/>
    <property type="match status" value="1"/>
</dbReference>
<evidence type="ECO:0000256" key="9">
    <source>
        <dbReference type="ARBA" id="ARBA00023012"/>
    </source>
</evidence>
<keyword evidence="4" id="KW-0597">Phosphoprotein</keyword>
<keyword evidence="14" id="KW-1185">Reference proteome</keyword>
<dbReference type="RefSeq" id="WP_183395880.1">
    <property type="nucleotide sequence ID" value="NZ_JACIDR010000004.1"/>
</dbReference>
<dbReference type="InterPro" id="IPR003594">
    <property type="entry name" value="HATPase_dom"/>
</dbReference>
<dbReference type="Pfam" id="PF02518">
    <property type="entry name" value="HATPase_c"/>
    <property type="match status" value="1"/>
</dbReference>
<dbReference type="PROSITE" id="PS50885">
    <property type="entry name" value="HAMP"/>
    <property type="match status" value="1"/>
</dbReference>
<feature type="transmembrane region" description="Helical" evidence="11">
    <location>
        <begin position="201"/>
        <end position="219"/>
    </location>
</feature>
<keyword evidence="11" id="KW-1133">Transmembrane helix</keyword>
<organism evidence="13 14">
    <name type="scientific">Hansschlegelia beijingensis</name>
    <dbReference type="NCBI Taxonomy" id="1133344"/>
    <lineage>
        <taxon>Bacteria</taxon>
        <taxon>Pseudomonadati</taxon>
        <taxon>Pseudomonadota</taxon>
        <taxon>Alphaproteobacteria</taxon>
        <taxon>Hyphomicrobiales</taxon>
        <taxon>Methylopilaceae</taxon>
        <taxon>Hansschlegelia</taxon>
    </lineage>
</organism>
<dbReference type="SMART" id="SM00304">
    <property type="entry name" value="HAMP"/>
    <property type="match status" value="1"/>
</dbReference>
<dbReference type="EMBL" id="JACIDR010000004">
    <property type="protein sequence ID" value="MBB3974023.1"/>
    <property type="molecule type" value="Genomic_DNA"/>
</dbReference>
<name>A0A7W6D6G9_9HYPH</name>
<keyword evidence="5" id="KW-0808">Transferase</keyword>
<dbReference type="Gene3D" id="6.10.340.10">
    <property type="match status" value="1"/>
</dbReference>
<dbReference type="Gene3D" id="1.20.5.1930">
    <property type="match status" value="1"/>
</dbReference>
<evidence type="ECO:0000256" key="4">
    <source>
        <dbReference type="ARBA" id="ARBA00022553"/>
    </source>
</evidence>